<dbReference type="GO" id="GO:0016787">
    <property type="term" value="F:hydrolase activity"/>
    <property type="evidence" value="ECO:0007669"/>
    <property type="project" value="UniProtKB-KW"/>
</dbReference>
<feature type="domain" description="GP-PDE" evidence="1">
    <location>
        <begin position="2"/>
        <end position="240"/>
    </location>
</feature>
<dbReference type="EMBL" id="JAZHFV010000002">
    <property type="protein sequence ID" value="MEX4007267.1"/>
    <property type="molecule type" value="Genomic_DNA"/>
</dbReference>
<dbReference type="Pfam" id="PF03009">
    <property type="entry name" value="GDPD"/>
    <property type="match status" value="1"/>
</dbReference>
<dbReference type="Gene3D" id="3.20.20.190">
    <property type="entry name" value="Phosphatidylinositol (PI) phosphodiesterase"/>
    <property type="match status" value="1"/>
</dbReference>
<comment type="caution">
    <text evidence="2">The sequence shown here is derived from an EMBL/GenBank/DDBJ whole genome shotgun (WGS) entry which is preliminary data.</text>
</comment>
<protein>
    <submittedName>
        <fullName evidence="2">Glycerophosphodiester phosphodiesterase family protein</fullName>
        <ecNumber evidence="2">3.1.4.-</ecNumber>
    </submittedName>
</protein>
<organism evidence="2 3">
    <name type="scientific">Neoaquamicrobium sediminum</name>
    <dbReference type="NCBI Taxonomy" id="1849104"/>
    <lineage>
        <taxon>Bacteria</taxon>
        <taxon>Pseudomonadati</taxon>
        <taxon>Pseudomonadota</taxon>
        <taxon>Alphaproteobacteria</taxon>
        <taxon>Hyphomicrobiales</taxon>
        <taxon>Phyllobacteriaceae</taxon>
        <taxon>Neoaquamicrobium</taxon>
    </lineage>
</organism>
<evidence type="ECO:0000313" key="3">
    <source>
        <dbReference type="Proteomes" id="UP001559025"/>
    </source>
</evidence>
<dbReference type="RefSeq" id="WP_368802463.1">
    <property type="nucleotide sequence ID" value="NZ_JAZHFV010000002.1"/>
</dbReference>
<dbReference type="InterPro" id="IPR030395">
    <property type="entry name" value="GP_PDE_dom"/>
</dbReference>
<accession>A0ABV3WRH9</accession>
<sequence length="242" mass="26733">MVSIIGHRGGRNLWPENSIEGFRKLLELPVEGVEFDVHLTKAGEMLVIHDPTLDRTTERSGPVAELGLGENHKVRLKDNGGTIPTLDEVLDVFAGSAIELHVELKADHERKPYPGLEAKAAALLDDRGMAARSILTSFLPEVLATIREVAPHIRTLSSFDAKSVERHGLTEGLRRMLDLSDVIAIERHVLDQNWDMITDLVPGDRLGAWVPNDEADIAYWLGKPIRQITTDRPDLAVALRGA</sequence>
<evidence type="ECO:0000313" key="2">
    <source>
        <dbReference type="EMBL" id="MEX4007267.1"/>
    </source>
</evidence>
<gene>
    <name evidence="2" type="ORF">V1479_08120</name>
</gene>
<reference evidence="2 3" key="1">
    <citation type="submission" date="2024-01" db="EMBL/GenBank/DDBJ databases">
        <title>New evidence supports the origin of RcGTA from prophage.</title>
        <authorList>
            <person name="Xu Y."/>
            <person name="Liu B."/>
            <person name="Chen F."/>
        </authorList>
    </citation>
    <scope>NUCLEOTIDE SEQUENCE [LARGE SCALE GENOMIC DNA]</scope>
    <source>
        <strain evidence="2 3">CBW1107-2</strain>
    </source>
</reference>
<dbReference type="CDD" id="cd08565">
    <property type="entry name" value="GDPD_pAtGDE_like"/>
    <property type="match status" value="1"/>
</dbReference>
<proteinExistence type="predicted"/>
<dbReference type="PANTHER" id="PTHR46211:SF14">
    <property type="entry name" value="GLYCEROPHOSPHODIESTER PHOSPHODIESTERASE"/>
    <property type="match status" value="1"/>
</dbReference>
<dbReference type="SUPFAM" id="SSF51695">
    <property type="entry name" value="PLC-like phosphodiesterases"/>
    <property type="match status" value="1"/>
</dbReference>
<keyword evidence="2" id="KW-0378">Hydrolase</keyword>
<evidence type="ECO:0000259" key="1">
    <source>
        <dbReference type="PROSITE" id="PS51704"/>
    </source>
</evidence>
<dbReference type="InterPro" id="IPR017946">
    <property type="entry name" value="PLC-like_Pdiesterase_TIM-brl"/>
</dbReference>
<dbReference type="Proteomes" id="UP001559025">
    <property type="component" value="Unassembled WGS sequence"/>
</dbReference>
<dbReference type="PROSITE" id="PS51704">
    <property type="entry name" value="GP_PDE"/>
    <property type="match status" value="1"/>
</dbReference>
<name>A0ABV3WRH9_9HYPH</name>
<keyword evidence="3" id="KW-1185">Reference proteome</keyword>
<dbReference type="EC" id="3.1.4.-" evidence="2"/>
<dbReference type="PANTHER" id="PTHR46211">
    <property type="entry name" value="GLYCEROPHOSPHORYL DIESTER PHOSPHODIESTERASE"/>
    <property type="match status" value="1"/>
</dbReference>